<evidence type="ECO:0000256" key="3">
    <source>
        <dbReference type="ARBA" id="ARBA00012944"/>
    </source>
</evidence>
<keyword evidence="9" id="KW-0249">Electron transport</keyword>
<evidence type="ECO:0000256" key="12">
    <source>
        <dbReference type="ARBA" id="ARBA00023128"/>
    </source>
</evidence>
<dbReference type="AlphaFoldDB" id="A0A346RG09"/>
<keyword evidence="12 17" id="KW-0496">Mitochondrion</keyword>
<protein>
    <recommendedName>
        <fullName evidence="4">NADH-ubiquinone oxidoreductase chain 6</fullName>
        <ecNumber evidence="3">7.1.1.2</ecNumber>
    </recommendedName>
    <alternativeName>
        <fullName evidence="14">NADH dehydrogenase subunit 6</fullName>
    </alternativeName>
</protein>
<sequence length="163" mass="19049">MLIITSIMFSVLFIFLYHPLSLGFTLLVQTILVSLITGTLSNNYWFSYILFLIMIGGMLILFIYMTSISSNKKFKFSINLLIMSMIFFVIFIISLTVDCYYLNFIMNNMNTMNLNYSTNLCMSKFMNYPNNYILFTLYIYLFITLIAVSKISNISEGPLRQKF</sequence>
<comment type="subcellular location">
    <subcellularLocation>
        <location evidence="1">Mitochondrion membrane</location>
        <topology evidence="1">Multi-pass membrane protein</topology>
    </subcellularLocation>
</comment>
<dbReference type="GO" id="GO:0031966">
    <property type="term" value="C:mitochondrial membrane"/>
    <property type="evidence" value="ECO:0007669"/>
    <property type="project" value="UniProtKB-SubCell"/>
</dbReference>
<evidence type="ECO:0000256" key="2">
    <source>
        <dbReference type="ARBA" id="ARBA00005698"/>
    </source>
</evidence>
<geneLocation type="mitochondrion" evidence="17"/>
<evidence type="ECO:0000256" key="4">
    <source>
        <dbReference type="ARBA" id="ARBA00021095"/>
    </source>
</evidence>
<proteinExistence type="inferred from homology"/>
<feature type="transmembrane region" description="Helical" evidence="16">
    <location>
        <begin position="7"/>
        <end position="32"/>
    </location>
</feature>
<feature type="transmembrane region" description="Helical" evidence="16">
    <location>
        <begin position="76"/>
        <end position="97"/>
    </location>
</feature>
<keyword evidence="13 16" id="KW-0472">Membrane</keyword>
<organism evidence="17">
    <name type="scientific">Cucujoidea sp. 31 KM-2017</name>
    <dbReference type="NCBI Taxonomy" id="2219369"/>
    <lineage>
        <taxon>Eukaryota</taxon>
        <taxon>Metazoa</taxon>
        <taxon>Ecdysozoa</taxon>
        <taxon>Arthropoda</taxon>
        <taxon>Hexapoda</taxon>
        <taxon>Insecta</taxon>
        <taxon>Pterygota</taxon>
        <taxon>Neoptera</taxon>
        <taxon>Endopterygota</taxon>
        <taxon>Coleoptera</taxon>
        <taxon>Polyphaga</taxon>
        <taxon>Cucujiformia</taxon>
    </lineage>
</organism>
<comment type="similarity">
    <text evidence="2">Belongs to the complex I subunit 6 family.</text>
</comment>
<gene>
    <name evidence="17" type="primary">nad6</name>
</gene>
<comment type="catalytic activity">
    <reaction evidence="15">
        <text>a ubiquinone + NADH + 5 H(+)(in) = a ubiquinol + NAD(+) + 4 H(+)(out)</text>
        <dbReference type="Rhea" id="RHEA:29091"/>
        <dbReference type="Rhea" id="RHEA-COMP:9565"/>
        <dbReference type="Rhea" id="RHEA-COMP:9566"/>
        <dbReference type="ChEBI" id="CHEBI:15378"/>
        <dbReference type="ChEBI" id="CHEBI:16389"/>
        <dbReference type="ChEBI" id="CHEBI:17976"/>
        <dbReference type="ChEBI" id="CHEBI:57540"/>
        <dbReference type="ChEBI" id="CHEBI:57945"/>
        <dbReference type="EC" id="7.1.1.2"/>
    </reaction>
</comment>
<evidence type="ECO:0000256" key="7">
    <source>
        <dbReference type="ARBA" id="ARBA00022692"/>
    </source>
</evidence>
<evidence type="ECO:0000256" key="5">
    <source>
        <dbReference type="ARBA" id="ARBA00022448"/>
    </source>
</evidence>
<keyword evidence="10 16" id="KW-1133">Transmembrane helix</keyword>
<keyword evidence="8" id="KW-1278">Translocase</keyword>
<keyword evidence="5" id="KW-0813">Transport</keyword>
<dbReference type="PANTHER" id="PTHR11435">
    <property type="entry name" value="NADH UBIQUINONE OXIDOREDUCTASE SUBUNIT ND6"/>
    <property type="match status" value="1"/>
</dbReference>
<feature type="transmembrane region" description="Helical" evidence="16">
    <location>
        <begin position="44"/>
        <end position="64"/>
    </location>
</feature>
<evidence type="ECO:0000256" key="13">
    <source>
        <dbReference type="ARBA" id="ARBA00023136"/>
    </source>
</evidence>
<evidence type="ECO:0000256" key="11">
    <source>
        <dbReference type="ARBA" id="ARBA00023027"/>
    </source>
</evidence>
<evidence type="ECO:0000256" key="10">
    <source>
        <dbReference type="ARBA" id="ARBA00022989"/>
    </source>
</evidence>
<name>A0A346RG09_9CUCU</name>
<evidence type="ECO:0000256" key="1">
    <source>
        <dbReference type="ARBA" id="ARBA00004225"/>
    </source>
</evidence>
<evidence type="ECO:0000256" key="8">
    <source>
        <dbReference type="ARBA" id="ARBA00022967"/>
    </source>
</evidence>
<dbReference type="GO" id="GO:0008137">
    <property type="term" value="F:NADH dehydrogenase (ubiquinone) activity"/>
    <property type="evidence" value="ECO:0007669"/>
    <property type="project" value="UniProtKB-EC"/>
</dbReference>
<evidence type="ECO:0000256" key="9">
    <source>
        <dbReference type="ARBA" id="ARBA00022982"/>
    </source>
</evidence>
<dbReference type="EMBL" id="MG193348">
    <property type="protein sequence ID" value="AXS65006.1"/>
    <property type="molecule type" value="Genomic_DNA"/>
</dbReference>
<keyword evidence="7 16" id="KW-0812">Transmembrane</keyword>
<dbReference type="PANTHER" id="PTHR11435:SF1">
    <property type="entry name" value="NADH-UBIQUINONE OXIDOREDUCTASE CHAIN 6"/>
    <property type="match status" value="1"/>
</dbReference>
<accession>A0A346RG09</accession>
<keyword evidence="11" id="KW-0520">NAD</keyword>
<keyword evidence="6" id="KW-0679">Respiratory chain</keyword>
<evidence type="ECO:0000256" key="6">
    <source>
        <dbReference type="ARBA" id="ARBA00022660"/>
    </source>
</evidence>
<evidence type="ECO:0000313" key="17">
    <source>
        <dbReference type="EMBL" id="AXS65006.1"/>
    </source>
</evidence>
<dbReference type="InterPro" id="IPR050269">
    <property type="entry name" value="ComplexI_Subunit6"/>
</dbReference>
<evidence type="ECO:0000256" key="16">
    <source>
        <dbReference type="SAM" id="Phobius"/>
    </source>
</evidence>
<evidence type="ECO:0000256" key="15">
    <source>
        <dbReference type="ARBA" id="ARBA00049551"/>
    </source>
</evidence>
<evidence type="ECO:0000256" key="14">
    <source>
        <dbReference type="ARBA" id="ARBA00031019"/>
    </source>
</evidence>
<reference evidence="17" key="1">
    <citation type="journal article" date="2018" name="J. ISSAAS">
        <title>The contribution of mitochondrial metagenomics to large-scale data mining and phylogenetic analysis of Coleoptera.</title>
        <authorList>
            <person name="Miller K."/>
            <person name="Linard B."/>
            <person name="Motyka M."/>
            <person name="Bocek M."/>
            <person name="Vogler A.P."/>
        </authorList>
    </citation>
    <scope>NUCLEOTIDE SEQUENCE</scope>
</reference>
<dbReference type="EC" id="7.1.1.2" evidence="3"/>
<feature type="transmembrane region" description="Helical" evidence="16">
    <location>
        <begin position="132"/>
        <end position="152"/>
    </location>
</feature>